<dbReference type="Pfam" id="PF23742">
    <property type="entry name" value="VBS_C3G9"/>
    <property type="match status" value="1"/>
</dbReference>
<evidence type="ECO:0000313" key="5">
    <source>
        <dbReference type="Proteomes" id="UP001562354"/>
    </source>
</evidence>
<evidence type="ECO:0000313" key="4">
    <source>
        <dbReference type="EMBL" id="KAL1297963.1"/>
    </source>
</evidence>
<feature type="compositionally biased region" description="Basic and acidic residues" evidence="2">
    <location>
        <begin position="414"/>
        <end position="472"/>
    </location>
</feature>
<dbReference type="Pfam" id="PF08518">
    <property type="entry name" value="GIT_SHD"/>
    <property type="match status" value="2"/>
</dbReference>
<feature type="coiled-coil region" evidence="1">
    <location>
        <begin position="570"/>
        <end position="618"/>
    </location>
</feature>
<dbReference type="GeneID" id="95980170"/>
<feature type="region of interest" description="Disordered" evidence="2">
    <location>
        <begin position="723"/>
        <end position="756"/>
    </location>
</feature>
<feature type="compositionally biased region" description="Polar residues" evidence="2">
    <location>
        <begin position="94"/>
        <end position="117"/>
    </location>
</feature>
<dbReference type="EMBL" id="JBFMKM010000014">
    <property type="protein sequence ID" value="KAL1297963.1"/>
    <property type="molecule type" value="Genomic_DNA"/>
</dbReference>
<dbReference type="SMART" id="SM00555">
    <property type="entry name" value="GIT"/>
    <property type="match status" value="2"/>
</dbReference>
<keyword evidence="1" id="KW-0175">Coiled coil</keyword>
<feature type="compositionally biased region" description="Low complexity" evidence="2">
    <location>
        <begin position="532"/>
        <end position="541"/>
    </location>
</feature>
<comment type="caution">
    <text evidence="4">The sequence shown here is derived from an EMBL/GenBank/DDBJ whole genome shotgun (WGS) entry which is preliminary data.</text>
</comment>
<dbReference type="InterPro" id="IPR013724">
    <property type="entry name" value="GIT_SHD"/>
</dbReference>
<accession>A0ABR3P5M9</accession>
<evidence type="ECO:0000259" key="3">
    <source>
        <dbReference type="SMART" id="SM00555"/>
    </source>
</evidence>
<name>A0ABR3P5M9_9PEZI</name>
<dbReference type="PANTHER" id="PTHR21601:SF0">
    <property type="entry name" value="PROTEIN SPA2-RELATED"/>
    <property type="match status" value="1"/>
</dbReference>
<feature type="compositionally biased region" description="Polar residues" evidence="2">
    <location>
        <begin position="367"/>
        <end position="381"/>
    </location>
</feature>
<dbReference type="RefSeq" id="XP_069197645.1">
    <property type="nucleotide sequence ID" value="XM_069346432.1"/>
</dbReference>
<proteinExistence type="predicted"/>
<sequence length="1014" mass="109534">MMHNPGPRMRTASPLSMQSNDSNFLGQYQNMGGMGLGAGMGAGGGDPYSAANAGSAGTSVTIAPPNTSPQHSHFGGSSNGFISRSGPVPPSQRSPPISQHPSGSTDASLSSHPSTNRSMSVANSHLSSASSISRASDGAGSGFYSPTVSEFGRGPAPSGGKPGVEESLVRHYDMLKIFLAVYLRDEQGNTRPTRARDKLLRLSATQFHELSTDVYDELLRREDDRKRPGGGVPPSLPPKQTFHPKRNQARQKLSTLPPDRFRQLATDVFYELERRMPRLTSGDMDRPGSSASGRAPSRQGGMRGPPPNGYPRGPGTPGRRPSGPPGPGGYGPQYSPSKEGHIPPRLDSRSRAGSLAQGGPPDMRPMPQTSQSSTIVPNKSTMVEDDETDEEEDEALGLEKALDAKRSTGASAAESERMREYETEVAELKERVHELQERLDGTEAAAEESKQRAETLAKEKDEWTQAKADLDTRLMASQQSLDNLHEELEQSHTDRSQAESDLRAHTERSISDLQVELEEARREVEHLREEQATQQESAKQQQHSRKSSDDSTQQSTLELRQELAAQRALTEEVRRNAEQFLQEMRLLSEQSELALEKEEQLRNQITSLEQETEHWKSRYTKARTQIRSLRASTIGLGLQHEADDMLKKRHGDADGPRAQALMREDGLVRDVDVSAYQVSVDELVYAARDHADLELPLEKVKSVIRAVKAMVVDIDGDLTSIHSPSASSPVGTSHNGRGSSMAASTTGGTNTHPTALKAKITRDANRLVTATRTHATSHGLAPLSHLDAAAANLTASVIALLTIVGIRPSSPDDLKHGSLDVAPLHNKNASLSSSSALKRNIDQHQNDYSSSRQDHEYDGYRRDNDDRSDGNPYSDAGIAPLQLHSRAFGDNPSHHQGEPPVHQSANDANETRPSTAALAAAVQTPPTKATVPEPPVPHYDDYSDAGMESPIIKGGFQIRQAPPPTSGQTEAAGGAGATSDAQKNGGGGIGGWFNMLKSPSISHKSMDSDDDDYV</sequence>
<gene>
    <name evidence="4" type="ORF">AAFC00_006471</name>
</gene>
<feature type="region of interest" description="Disordered" evidence="2">
    <location>
        <begin position="219"/>
        <end position="260"/>
    </location>
</feature>
<reference evidence="4 5" key="1">
    <citation type="submission" date="2024-07" db="EMBL/GenBank/DDBJ databases">
        <title>Draft sequence of the Neodothiora populina.</title>
        <authorList>
            <person name="Drown D.D."/>
            <person name="Schuette U.S."/>
            <person name="Buechlein A.B."/>
            <person name="Rusch D.R."/>
            <person name="Winton L.W."/>
            <person name="Adams G.A."/>
        </authorList>
    </citation>
    <scope>NUCLEOTIDE SEQUENCE [LARGE SCALE GENOMIC DNA]</scope>
    <source>
        <strain evidence="4 5">CPC 39397</strain>
    </source>
</reference>
<feature type="region of interest" description="Disordered" evidence="2">
    <location>
        <begin position="1"/>
        <end position="125"/>
    </location>
</feature>
<protein>
    <recommendedName>
        <fullName evidence="3">GIT Spa2 homology (SHD) domain-containing protein</fullName>
    </recommendedName>
</protein>
<feature type="compositionally biased region" description="Gly residues" evidence="2">
    <location>
        <begin position="32"/>
        <end position="46"/>
    </location>
</feature>
<feature type="compositionally biased region" description="Basic and acidic residues" evidence="2">
    <location>
        <begin position="518"/>
        <end position="531"/>
    </location>
</feature>
<feature type="compositionally biased region" description="Basic and acidic residues" evidence="2">
    <location>
        <begin position="338"/>
        <end position="350"/>
    </location>
</feature>
<feature type="compositionally biased region" description="Basic and acidic residues" evidence="2">
    <location>
        <begin position="483"/>
        <end position="510"/>
    </location>
</feature>
<dbReference type="PANTHER" id="PTHR21601">
    <property type="entry name" value="SPA2 PROTEIN"/>
    <property type="match status" value="1"/>
</dbReference>
<dbReference type="Proteomes" id="UP001562354">
    <property type="component" value="Unassembled WGS sequence"/>
</dbReference>
<evidence type="ECO:0000256" key="1">
    <source>
        <dbReference type="SAM" id="Coils"/>
    </source>
</evidence>
<feature type="compositionally biased region" description="Polar residues" evidence="2">
    <location>
        <begin position="903"/>
        <end position="914"/>
    </location>
</feature>
<feature type="region of interest" description="Disordered" evidence="2">
    <location>
        <begin position="958"/>
        <end position="1014"/>
    </location>
</feature>
<evidence type="ECO:0000256" key="2">
    <source>
        <dbReference type="SAM" id="MobiDB-lite"/>
    </source>
</evidence>
<feature type="domain" description="GIT Spa2 homology (SHD)" evidence="3">
    <location>
        <begin position="195"/>
        <end position="225"/>
    </location>
</feature>
<feature type="compositionally biased region" description="Basic and acidic residues" evidence="2">
    <location>
        <begin position="852"/>
        <end position="869"/>
    </location>
</feature>
<feature type="compositionally biased region" description="Low complexity" evidence="2">
    <location>
        <begin position="310"/>
        <end position="321"/>
    </location>
</feature>
<feature type="compositionally biased region" description="Acidic residues" evidence="2">
    <location>
        <begin position="383"/>
        <end position="396"/>
    </location>
</feature>
<feature type="compositionally biased region" description="Polar residues" evidence="2">
    <location>
        <begin position="55"/>
        <end position="82"/>
    </location>
</feature>
<dbReference type="InterPro" id="IPR056439">
    <property type="entry name" value="VBS_C3G9"/>
</dbReference>
<organism evidence="4 5">
    <name type="scientific">Neodothiora populina</name>
    <dbReference type="NCBI Taxonomy" id="2781224"/>
    <lineage>
        <taxon>Eukaryota</taxon>
        <taxon>Fungi</taxon>
        <taxon>Dikarya</taxon>
        <taxon>Ascomycota</taxon>
        <taxon>Pezizomycotina</taxon>
        <taxon>Dothideomycetes</taxon>
        <taxon>Dothideomycetidae</taxon>
        <taxon>Dothideales</taxon>
        <taxon>Dothioraceae</taxon>
        <taxon>Neodothiora</taxon>
    </lineage>
</organism>
<feature type="domain" description="GIT Spa2 homology (SHD)" evidence="3">
    <location>
        <begin position="249"/>
        <end position="283"/>
    </location>
</feature>
<feature type="region of interest" description="Disordered" evidence="2">
    <location>
        <begin position="842"/>
        <end position="917"/>
    </location>
</feature>
<keyword evidence="5" id="KW-1185">Reference proteome</keyword>
<feature type="region of interest" description="Disordered" evidence="2">
    <location>
        <begin position="276"/>
        <end position="557"/>
    </location>
</feature>
<feature type="compositionally biased region" description="Polar residues" evidence="2">
    <location>
        <begin position="723"/>
        <end position="753"/>
    </location>
</feature>
<dbReference type="InterPro" id="IPR039892">
    <property type="entry name" value="Spa2/Sph1"/>
</dbReference>
<feature type="compositionally biased region" description="Polar residues" evidence="2">
    <location>
        <begin position="13"/>
        <end position="30"/>
    </location>
</feature>